<dbReference type="AlphaFoldDB" id="A0A1C1CT23"/>
<feature type="region of interest" description="Disordered" evidence="1">
    <location>
        <begin position="136"/>
        <end position="221"/>
    </location>
</feature>
<proteinExistence type="predicted"/>
<dbReference type="VEuPathDB" id="FungiDB:G647_06448"/>
<dbReference type="OrthoDB" id="8249012at2759"/>
<evidence type="ECO:0000256" key="1">
    <source>
        <dbReference type="SAM" id="MobiDB-lite"/>
    </source>
</evidence>
<dbReference type="PANTHER" id="PTHR21521:SF0">
    <property type="entry name" value="AMUN, ISOFORM A"/>
    <property type="match status" value="1"/>
</dbReference>
<accession>A0A1C1CT23</accession>
<keyword evidence="3" id="KW-1185">Reference proteome</keyword>
<gene>
    <name evidence="2" type="ORF">CLCR_09099</name>
</gene>
<dbReference type="eggNOG" id="ENOG502QR55">
    <property type="taxonomic scope" value="Eukaryota"/>
</dbReference>
<evidence type="ECO:0000313" key="2">
    <source>
        <dbReference type="EMBL" id="OCT51652.1"/>
    </source>
</evidence>
<dbReference type="STRING" id="86049.A0A1C1CT23"/>
<dbReference type="EMBL" id="LGRB01000009">
    <property type="protein sequence ID" value="OCT51652.1"/>
    <property type="molecule type" value="Genomic_DNA"/>
</dbReference>
<feature type="compositionally biased region" description="Basic and acidic residues" evidence="1">
    <location>
        <begin position="136"/>
        <end position="148"/>
    </location>
</feature>
<sequence length="221" mass="24662">MVRKNESSAIQTQTSLAFKELNLTATTVDRAKVEKALDHVCKLTGIGPATGTLILSVFNPELVPFFQDEMFAWFFPDAGKLKYSSKEYQLLFEAVTPVLTRLHVKAVELEQVAYVLGHMDLLGDEDREVLEKSFEEKADPAAERKKSSSGDVLEGEEELQQEQTVANQRGKRTAKVKDDQNAAESAPAPASVPRGKKRSPKDDDNTNTETHTAKRRSQRNR</sequence>
<evidence type="ECO:0000313" key="3">
    <source>
        <dbReference type="Proteomes" id="UP000094526"/>
    </source>
</evidence>
<dbReference type="Proteomes" id="UP000094526">
    <property type="component" value="Unassembled WGS sequence"/>
</dbReference>
<feature type="compositionally biased region" description="Low complexity" evidence="1">
    <location>
        <begin position="182"/>
        <end position="191"/>
    </location>
</feature>
<comment type="caution">
    <text evidence="2">The sequence shown here is derived from an EMBL/GenBank/DDBJ whole genome shotgun (WGS) entry which is preliminary data.</text>
</comment>
<organism evidence="2 3">
    <name type="scientific">Cladophialophora carrionii</name>
    <dbReference type="NCBI Taxonomy" id="86049"/>
    <lineage>
        <taxon>Eukaryota</taxon>
        <taxon>Fungi</taxon>
        <taxon>Dikarya</taxon>
        <taxon>Ascomycota</taxon>
        <taxon>Pezizomycotina</taxon>
        <taxon>Eurotiomycetes</taxon>
        <taxon>Chaetothyriomycetidae</taxon>
        <taxon>Chaetothyriales</taxon>
        <taxon>Herpotrichiellaceae</taxon>
        <taxon>Cladophialophora</taxon>
    </lineage>
</organism>
<reference evidence="3" key="1">
    <citation type="submission" date="2015-07" db="EMBL/GenBank/DDBJ databases">
        <authorList>
            <person name="Teixeira M.M."/>
            <person name="Souza R.C."/>
            <person name="Almeida L.G."/>
            <person name="Vicente V.A."/>
            <person name="de Hoog S."/>
            <person name="Bocca A.L."/>
            <person name="de Almeida S.R."/>
            <person name="Vasconcelos A.T."/>
            <person name="Felipe M.S."/>
        </authorList>
    </citation>
    <scope>NUCLEOTIDE SEQUENCE [LARGE SCALE GENOMIC DNA]</scope>
    <source>
        <strain evidence="3">KSF</strain>
    </source>
</reference>
<protein>
    <submittedName>
        <fullName evidence="2">ADA HAT complex component 1</fullName>
    </submittedName>
</protein>
<dbReference type="VEuPathDB" id="FungiDB:CLCR_09099"/>
<name>A0A1C1CT23_9EURO</name>
<dbReference type="PANTHER" id="PTHR21521">
    <property type="entry name" value="AMUN, ISOFORM A"/>
    <property type="match status" value="1"/>
</dbReference>